<evidence type="ECO:0000313" key="2">
    <source>
        <dbReference type="Proteomes" id="UP001626550"/>
    </source>
</evidence>
<comment type="caution">
    <text evidence="1">The sequence shown here is derived from an EMBL/GenBank/DDBJ whole genome shotgun (WGS) entry which is preliminary data.</text>
</comment>
<protein>
    <submittedName>
        <fullName evidence="1">Uncharacterized protein</fullName>
    </submittedName>
</protein>
<gene>
    <name evidence="1" type="ORF">Ciccas_009751</name>
</gene>
<dbReference type="EMBL" id="JBJKFK010002084">
    <property type="protein sequence ID" value="KAL3311664.1"/>
    <property type="molecule type" value="Genomic_DNA"/>
</dbReference>
<dbReference type="AlphaFoldDB" id="A0ABD2PWK8"/>
<proteinExistence type="predicted"/>
<keyword evidence="2" id="KW-1185">Reference proteome</keyword>
<reference evidence="1 2" key="1">
    <citation type="submission" date="2024-11" db="EMBL/GenBank/DDBJ databases">
        <title>Adaptive evolution of stress response genes in parasites aligns with host niche diversity.</title>
        <authorList>
            <person name="Hahn C."/>
            <person name="Resl P."/>
        </authorList>
    </citation>
    <scope>NUCLEOTIDE SEQUENCE [LARGE SCALE GENOMIC DNA]</scope>
    <source>
        <strain evidence="1">EGGRZ-B1_66</strain>
        <tissue evidence="1">Body</tissue>
    </source>
</reference>
<organism evidence="1 2">
    <name type="scientific">Cichlidogyrus casuarinus</name>
    <dbReference type="NCBI Taxonomy" id="1844966"/>
    <lineage>
        <taxon>Eukaryota</taxon>
        <taxon>Metazoa</taxon>
        <taxon>Spiralia</taxon>
        <taxon>Lophotrochozoa</taxon>
        <taxon>Platyhelminthes</taxon>
        <taxon>Monogenea</taxon>
        <taxon>Monopisthocotylea</taxon>
        <taxon>Dactylogyridea</taxon>
        <taxon>Ancyrocephalidae</taxon>
        <taxon>Cichlidogyrus</taxon>
    </lineage>
</organism>
<name>A0ABD2PWK8_9PLAT</name>
<evidence type="ECO:0000313" key="1">
    <source>
        <dbReference type="EMBL" id="KAL3311664.1"/>
    </source>
</evidence>
<dbReference type="Proteomes" id="UP001626550">
    <property type="component" value="Unassembled WGS sequence"/>
</dbReference>
<sequence>MTGAAILQEKGSASWFQIAIDRVGRRLPVLYLIKPYSVHRYYLISQETASERSAYEPVRPISGTPTVCPLDVLTLKDKYTDNTDEEIIKFKLSKSIPAKSLFILTTKRVIRLRTDTKDCQKSLYEGLSPLVDHRTACLSQAHPYCVWNKRLGQCISPRGNENDSDEELMSLEKCNSPLDSSSDASSNNEIITTCNFQFQNHLLNCTCSTHSFDSIQLHGCVSEWNLDLFHHQGNVLNCWPIHSTKVLNT</sequence>
<accession>A0ABD2PWK8</accession>